<dbReference type="Pfam" id="PF07722">
    <property type="entry name" value="Peptidase_C26"/>
    <property type="match status" value="1"/>
</dbReference>
<reference evidence="2" key="1">
    <citation type="submission" date="2010-03" db="EMBL/GenBank/DDBJ databases">
        <title>The complete chromosome of Tsukamurella paurometabola DSM 20162.</title>
        <authorList>
            <consortium name="US DOE Joint Genome Institute (JGI-PGF)"/>
            <person name="Lucas S."/>
            <person name="Copeland A."/>
            <person name="Lapidus A."/>
            <person name="Glavina del Rio T."/>
            <person name="Dalin E."/>
            <person name="Tice H."/>
            <person name="Bruce D."/>
            <person name="Goodwin L."/>
            <person name="Pitluck S."/>
            <person name="Kyrpides N."/>
            <person name="Mavromatis K."/>
            <person name="Ivanova N."/>
            <person name="Mikhailova N."/>
            <person name="Munk A.C."/>
            <person name="Brettin T."/>
            <person name="Detter J.C."/>
            <person name="Tapia R."/>
            <person name="Han C."/>
            <person name="Larimer F."/>
            <person name="Land M."/>
            <person name="Hauser L."/>
            <person name="Markowitz V."/>
            <person name="Cheng J.-F."/>
            <person name="Hugenholtz P."/>
            <person name="Woyke T."/>
            <person name="Wu D."/>
            <person name="Jando M."/>
            <person name="Brambilla E."/>
            <person name="Klenk H.-P."/>
            <person name="Eisen J.A."/>
        </authorList>
    </citation>
    <scope>NUCLEOTIDE SEQUENCE [LARGE SCALE GENOMIC DNA]</scope>
    <source>
        <strain evidence="2">ATCC 8368 / DSM 20162 / CCUG 35730 / CIP 100753 / JCM 10117 / KCTC 9821 / NBRC 16120 / NCIMB 702349 / NCTC 13040</strain>
    </source>
</reference>
<name>D5UTJ8_TSUPD</name>
<sequence length="52" mass="5918">MNLRTPDGVIEAVEVPGAPILGVQWHPEWMESDDPAMSWIVDESRQRQEAWG</sequence>
<dbReference type="InterPro" id="IPR029062">
    <property type="entry name" value="Class_I_gatase-like"/>
</dbReference>
<dbReference type="Proteomes" id="UP000001213">
    <property type="component" value="Chromosome"/>
</dbReference>
<dbReference type="STRING" id="521096.Tpau_2885"/>
<protein>
    <recommendedName>
        <fullName evidence="3">Gamma-glutamyl-gamma-aminobutyrate hydrolase</fullName>
    </recommendedName>
</protein>
<evidence type="ECO:0000313" key="1">
    <source>
        <dbReference type="EMBL" id="ADG79483.1"/>
    </source>
</evidence>
<dbReference type="eggNOG" id="COG2071">
    <property type="taxonomic scope" value="Bacteria"/>
</dbReference>
<dbReference type="Gene3D" id="3.40.50.880">
    <property type="match status" value="1"/>
</dbReference>
<dbReference type="GO" id="GO:0016787">
    <property type="term" value="F:hydrolase activity"/>
    <property type="evidence" value="ECO:0007669"/>
    <property type="project" value="InterPro"/>
</dbReference>
<evidence type="ECO:0000313" key="2">
    <source>
        <dbReference type="Proteomes" id="UP000001213"/>
    </source>
</evidence>
<dbReference type="EMBL" id="CP001966">
    <property type="protein sequence ID" value="ADG79483.1"/>
    <property type="molecule type" value="Genomic_DNA"/>
</dbReference>
<dbReference type="SUPFAM" id="SSF52317">
    <property type="entry name" value="Class I glutamine amidotransferase-like"/>
    <property type="match status" value="1"/>
</dbReference>
<dbReference type="InterPro" id="IPR011697">
    <property type="entry name" value="Peptidase_C26"/>
</dbReference>
<evidence type="ECO:0008006" key="3">
    <source>
        <dbReference type="Google" id="ProtNLM"/>
    </source>
</evidence>
<reference evidence="1 2" key="2">
    <citation type="journal article" date="2011" name="Stand. Genomic Sci.">
        <title>Complete genome sequence of Tsukamurella paurometabola type strain (no. 33).</title>
        <authorList>
            <person name="Munk A.C."/>
            <person name="Lapidus A."/>
            <person name="Lucas S."/>
            <person name="Nolan M."/>
            <person name="Tice H."/>
            <person name="Cheng J.F."/>
            <person name="Del Rio T.G."/>
            <person name="Goodwin L."/>
            <person name="Pitluck S."/>
            <person name="Liolios K."/>
            <person name="Huntemann M."/>
            <person name="Ivanova N."/>
            <person name="Mavromatis K."/>
            <person name="Mikhailova N."/>
            <person name="Pati A."/>
            <person name="Chen A."/>
            <person name="Palaniappan K."/>
            <person name="Tapia R."/>
            <person name="Han C."/>
            <person name="Land M."/>
            <person name="Hauser L."/>
            <person name="Chang Y.J."/>
            <person name="Jeffries C.D."/>
            <person name="Brettin T."/>
            <person name="Yasawong M."/>
            <person name="Brambilla E.M."/>
            <person name="Rohde M."/>
            <person name="Sikorski J."/>
            <person name="Goker M."/>
            <person name="Detter J.C."/>
            <person name="Woyke T."/>
            <person name="Bristow J."/>
            <person name="Eisen J.A."/>
            <person name="Markowitz V."/>
            <person name="Hugenholtz P."/>
            <person name="Kyrpides N.C."/>
            <person name="Klenk H.P."/>
        </authorList>
    </citation>
    <scope>NUCLEOTIDE SEQUENCE [LARGE SCALE GENOMIC DNA]</scope>
    <source>
        <strain evidence="2">ATCC 8368 / DSM 20162 / CCUG 35730 / CIP 100753 / JCM 10117 / KCTC 9821 / NBRC 16120 / NCIMB 702349 / NCTC 13040</strain>
    </source>
</reference>
<keyword evidence="2" id="KW-1185">Reference proteome</keyword>
<dbReference type="KEGG" id="tpr:Tpau_2885"/>
<dbReference type="AlphaFoldDB" id="D5UTJ8"/>
<organism evidence="1 2">
    <name type="scientific">Tsukamurella paurometabola (strain ATCC 8368 / DSM 20162 / CCUG 35730 / CIP 100753 / JCM 10117 / KCTC 9821 / NBRC 16120 / NCIMB 702349 / NCTC 13040)</name>
    <name type="common">Corynebacterium paurometabolum</name>
    <dbReference type="NCBI Taxonomy" id="521096"/>
    <lineage>
        <taxon>Bacteria</taxon>
        <taxon>Bacillati</taxon>
        <taxon>Actinomycetota</taxon>
        <taxon>Actinomycetes</taxon>
        <taxon>Mycobacteriales</taxon>
        <taxon>Tsukamurellaceae</taxon>
        <taxon>Tsukamurella</taxon>
    </lineage>
</organism>
<gene>
    <name evidence="1" type="ordered locus">Tpau_2885</name>
</gene>
<proteinExistence type="predicted"/>
<accession>D5UTJ8</accession>
<dbReference type="HOGENOM" id="CLU_3085952_0_0_11"/>